<protein>
    <submittedName>
        <fullName evidence="2">Uncharacterized protein</fullName>
    </submittedName>
</protein>
<accession>A0A2H0UP88</accession>
<evidence type="ECO:0000313" key="3">
    <source>
        <dbReference type="Proteomes" id="UP000230903"/>
    </source>
</evidence>
<name>A0A2H0UP88_9BACT</name>
<proteinExistence type="predicted"/>
<dbReference type="Proteomes" id="UP000230903">
    <property type="component" value="Unassembled WGS sequence"/>
</dbReference>
<gene>
    <name evidence="2" type="ORF">COU10_00440</name>
</gene>
<keyword evidence="1" id="KW-0812">Transmembrane</keyword>
<organism evidence="2 3">
    <name type="scientific">Candidatus Harrisonbacteria bacterium CG10_big_fil_rev_8_21_14_0_10_45_28</name>
    <dbReference type="NCBI Taxonomy" id="1974586"/>
    <lineage>
        <taxon>Bacteria</taxon>
        <taxon>Candidatus Harrisoniibacteriota</taxon>
    </lineage>
</organism>
<feature type="transmembrane region" description="Helical" evidence="1">
    <location>
        <begin position="7"/>
        <end position="26"/>
    </location>
</feature>
<keyword evidence="1" id="KW-0472">Membrane</keyword>
<dbReference type="AlphaFoldDB" id="A0A2H0UP88"/>
<reference evidence="3" key="1">
    <citation type="submission" date="2017-09" db="EMBL/GenBank/DDBJ databases">
        <title>Depth-based differentiation of microbial function through sediment-hosted aquifers and enrichment of novel symbionts in the deep terrestrial subsurface.</title>
        <authorList>
            <person name="Probst A.J."/>
            <person name="Ladd B."/>
            <person name="Jarett J.K."/>
            <person name="Geller-Mcgrath D.E."/>
            <person name="Sieber C.M.K."/>
            <person name="Emerson J.B."/>
            <person name="Anantharaman K."/>
            <person name="Thomas B.C."/>
            <person name="Malmstrom R."/>
            <person name="Stieglmeier M."/>
            <person name="Klingl A."/>
            <person name="Woyke T."/>
            <person name="Ryan C.M."/>
            <person name="Banfield J.F."/>
        </authorList>
    </citation>
    <scope>NUCLEOTIDE SEQUENCE [LARGE SCALE GENOMIC DNA]</scope>
</reference>
<sequence length="196" mass="21236">MRHALPFIIIALILIIAVYVILQPLLEEEKQLTQTPVEEVVVQEPEPVKPLICDPQFKDYPAIDSFTGTPASVDFATNEDALEYKTKIAKVAKTGPDFAGSYTVIDWGCGTSCQGGAIVSAKTGAVVAFGFSAEAGFDYTSSSRLFVINPLENILESPQSFSSSAKTSYYEVAGNELKLICEKSGNTNIIEKNESR</sequence>
<evidence type="ECO:0000256" key="1">
    <source>
        <dbReference type="SAM" id="Phobius"/>
    </source>
</evidence>
<evidence type="ECO:0000313" key="2">
    <source>
        <dbReference type="EMBL" id="PIR88213.1"/>
    </source>
</evidence>
<comment type="caution">
    <text evidence="2">The sequence shown here is derived from an EMBL/GenBank/DDBJ whole genome shotgun (WGS) entry which is preliminary data.</text>
</comment>
<dbReference type="EMBL" id="PFBC01000007">
    <property type="protein sequence ID" value="PIR88213.1"/>
    <property type="molecule type" value="Genomic_DNA"/>
</dbReference>
<keyword evidence="1" id="KW-1133">Transmembrane helix</keyword>